<evidence type="ECO:0000256" key="1">
    <source>
        <dbReference type="ARBA" id="ARBA00023125"/>
    </source>
</evidence>
<dbReference type="PANTHER" id="PTHR30204">
    <property type="entry name" value="REDOX-CYCLING DRUG-SENSING TRANSCRIPTIONAL ACTIVATOR SOXR"/>
    <property type="match status" value="1"/>
</dbReference>
<dbReference type="Proteomes" id="UP000290106">
    <property type="component" value="Unassembled WGS sequence"/>
</dbReference>
<dbReference type="Gene3D" id="1.10.1660.10">
    <property type="match status" value="1"/>
</dbReference>
<feature type="region of interest" description="Disordered" evidence="2">
    <location>
        <begin position="205"/>
        <end position="227"/>
    </location>
</feature>
<feature type="region of interest" description="Disordered" evidence="2">
    <location>
        <begin position="112"/>
        <end position="135"/>
    </location>
</feature>
<evidence type="ECO:0000313" key="5">
    <source>
        <dbReference type="Proteomes" id="UP000290106"/>
    </source>
</evidence>
<keyword evidence="5" id="KW-1185">Reference proteome</keyword>
<dbReference type="InterPro" id="IPR047057">
    <property type="entry name" value="MerR_fam"/>
</dbReference>
<dbReference type="GO" id="GO:0003677">
    <property type="term" value="F:DNA binding"/>
    <property type="evidence" value="ECO:0007669"/>
    <property type="project" value="UniProtKB-KW"/>
</dbReference>
<organism evidence="4 5">
    <name type="scientific">Blautia faecicola</name>
    <dbReference type="NCBI Taxonomy" id="2509240"/>
    <lineage>
        <taxon>Bacteria</taxon>
        <taxon>Bacillati</taxon>
        <taxon>Bacillota</taxon>
        <taxon>Clostridia</taxon>
        <taxon>Lachnospirales</taxon>
        <taxon>Lachnospiraceae</taxon>
        <taxon>Blautia</taxon>
    </lineage>
</organism>
<keyword evidence="1" id="KW-0238">DNA-binding</keyword>
<dbReference type="OrthoDB" id="9811174at2"/>
<sequence>MDAGIHAVRQREKGLKKAKRFSCKVPPACSIMSAGGTCIMKETRYLISETAKLVQVEPHVLRYWEEELGLSIKRNEMGHRYYTDKDLEIFQKIKELKKEGLQLRTIKEKIHEGEQPPSVKETGISGEAVSTQRETGYPTERIQVKIVTPQKFLPEQPSDKREEKQERKSDRLTKEERFQVIMERLIHDIELKERKEGRYRRLDEAIRRHQQSRKMVAATQENRKKKK</sequence>
<reference evidence="4 5" key="1">
    <citation type="submission" date="2019-01" db="EMBL/GenBank/DDBJ databases">
        <title>Blautia sp. nov. KGMB01111 isolated human feces.</title>
        <authorList>
            <person name="Park J.-E."/>
            <person name="Kim J.-S."/>
            <person name="Park S.-H."/>
        </authorList>
    </citation>
    <scope>NUCLEOTIDE SEQUENCE [LARGE SCALE GENOMIC DNA]</scope>
    <source>
        <strain evidence="4 5">KGMB01111</strain>
    </source>
</reference>
<comment type="caution">
    <text evidence="4">The sequence shown here is derived from an EMBL/GenBank/DDBJ whole genome shotgun (WGS) entry which is preliminary data.</text>
</comment>
<dbReference type="InterPro" id="IPR009061">
    <property type="entry name" value="DNA-bd_dom_put_sf"/>
</dbReference>
<feature type="region of interest" description="Disordered" evidence="2">
    <location>
        <begin position="148"/>
        <end position="173"/>
    </location>
</feature>
<dbReference type="AlphaFoldDB" id="A0A4Q1REW0"/>
<dbReference type="EMBL" id="SDKC01000001">
    <property type="protein sequence ID" value="RXS74136.1"/>
    <property type="molecule type" value="Genomic_DNA"/>
</dbReference>
<proteinExistence type="predicted"/>
<dbReference type="Pfam" id="PF13411">
    <property type="entry name" value="MerR_1"/>
    <property type="match status" value="1"/>
</dbReference>
<accession>A0A4Q1REW0</accession>
<dbReference type="SUPFAM" id="SSF46955">
    <property type="entry name" value="Putative DNA-binding domain"/>
    <property type="match status" value="1"/>
</dbReference>
<evidence type="ECO:0000259" key="3">
    <source>
        <dbReference type="PROSITE" id="PS50937"/>
    </source>
</evidence>
<dbReference type="SMART" id="SM00422">
    <property type="entry name" value="HTH_MERR"/>
    <property type="match status" value="1"/>
</dbReference>
<dbReference type="InterPro" id="IPR000551">
    <property type="entry name" value="MerR-type_HTH_dom"/>
</dbReference>
<dbReference type="PANTHER" id="PTHR30204:SF15">
    <property type="entry name" value="BLL5018 PROTEIN"/>
    <property type="match status" value="1"/>
</dbReference>
<dbReference type="PROSITE" id="PS50937">
    <property type="entry name" value="HTH_MERR_2"/>
    <property type="match status" value="1"/>
</dbReference>
<dbReference type="CDD" id="cd04764">
    <property type="entry name" value="HTH_MlrA-like_sg1"/>
    <property type="match status" value="1"/>
</dbReference>
<name>A0A4Q1REW0_9FIRM</name>
<evidence type="ECO:0000313" key="4">
    <source>
        <dbReference type="EMBL" id="RXS74136.1"/>
    </source>
</evidence>
<feature type="domain" description="HTH merR-type" evidence="3">
    <location>
        <begin position="44"/>
        <end position="112"/>
    </location>
</feature>
<gene>
    <name evidence="4" type="ORF">ETP43_02015</name>
</gene>
<feature type="compositionally biased region" description="Basic and acidic residues" evidence="2">
    <location>
        <begin position="157"/>
        <end position="173"/>
    </location>
</feature>
<evidence type="ECO:0000256" key="2">
    <source>
        <dbReference type="SAM" id="MobiDB-lite"/>
    </source>
</evidence>
<protein>
    <submittedName>
        <fullName evidence="4">MerR family transcriptional regulator</fullName>
    </submittedName>
</protein>
<dbReference type="GO" id="GO:0003700">
    <property type="term" value="F:DNA-binding transcription factor activity"/>
    <property type="evidence" value="ECO:0007669"/>
    <property type="project" value="InterPro"/>
</dbReference>